<evidence type="ECO:0000256" key="17">
    <source>
        <dbReference type="ARBA" id="ARBA00034561"/>
    </source>
</evidence>
<evidence type="ECO:0000256" key="2">
    <source>
        <dbReference type="ARBA" id="ARBA00004389"/>
    </source>
</evidence>
<dbReference type="InterPro" id="IPR050346">
    <property type="entry name" value="FMO-like"/>
</dbReference>
<evidence type="ECO:0000256" key="14">
    <source>
        <dbReference type="ARBA" id="ARBA00034528"/>
    </source>
</evidence>
<evidence type="ECO:0000313" key="24">
    <source>
        <dbReference type="EMBL" id="KFM82547.1"/>
    </source>
</evidence>
<evidence type="ECO:0000256" key="22">
    <source>
        <dbReference type="ARBA" id="ARBA00049443"/>
    </source>
</evidence>
<evidence type="ECO:0000256" key="19">
    <source>
        <dbReference type="ARBA" id="ARBA00047338"/>
    </source>
</evidence>
<dbReference type="GO" id="GO:0050661">
    <property type="term" value="F:NADP binding"/>
    <property type="evidence" value="ECO:0007669"/>
    <property type="project" value="InterPro"/>
</dbReference>
<evidence type="ECO:0000256" key="15">
    <source>
        <dbReference type="ARBA" id="ARBA00034536"/>
    </source>
</evidence>
<keyword evidence="11 24" id="KW-0503">Monooxygenase</keyword>
<gene>
    <name evidence="24" type="ORF">X975_10542</name>
</gene>
<evidence type="ECO:0000256" key="8">
    <source>
        <dbReference type="ARBA" id="ARBA00022857"/>
    </source>
</evidence>
<keyword evidence="12 23" id="KW-0472">Membrane</keyword>
<dbReference type="PANTHER" id="PTHR23023">
    <property type="entry name" value="DIMETHYLANILINE MONOOXYGENASE"/>
    <property type="match status" value="1"/>
</dbReference>
<feature type="non-terminal residue" evidence="24">
    <location>
        <position position="529"/>
    </location>
</feature>
<comment type="catalytic activity">
    <reaction evidence="21">
        <text>trimethylamine + NADPH + O2 = trimethylamine N-oxide + NADP(+) + H2O</text>
        <dbReference type="Rhea" id="RHEA:31979"/>
        <dbReference type="ChEBI" id="CHEBI:15377"/>
        <dbReference type="ChEBI" id="CHEBI:15379"/>
        <dbReference type="ChEBI" id="CHEBI:15724"/>
        <dbReference type="ChEBI" id="CHEBI:57783"/>
        <dbReference type="ChEBI" id="CHEBI:58349"/>
        <dbReference type="ChEBI" id="CHEBI:58389"/>
        <dbReference type="EC" id="1.14.13.148"/>
    </reaction>
    <physiologicalReaction direction="left-to-right" evidence="21">
        <dbReference type="Rhea" id="RHEA:31980"/>
    </physiologicalReaction>
</comment>
<dbReference type="SUPFAM" id="SSF51905">
    <property type="entry name" value="FAD/NAD(P)-binding domain"/>
    <property type="match status" value="2"/>
</dbReference>
<dbReference type="InterPro" id="IPR020946">
    <property type="entry name" value="Flavin_mOase-like"/>
</dbReference>
<keyword evidence="5 23" id="KW-0812">Transmembrane</keyword>
<evidence type="ECO:0000256" key="9">
    <source>
        <dbReference type="ARBA" id="ARBA00022989"/>
    </source>
</evidence>
<evidence type="ECO:0000256" key="6">
    <source>
        <dbReference type="ARBA" id="ARBA00022824"/>
    </source>
</evidence>
<keyword evidence="4" id="KW-0285">Flavoprotein</keyword>
<feature type="transmembrane region" description="Helical" evidence="23">
    <location>
        <begin position="29"/>
        <end position="46"/>
    </location>
</feature>
<evidence type="ECO:0000256" key="10">
    <source>
        <dbReference type="ARBA" id="ARBA00023002"/>
    </source>
</evidence>
<comment type="cofactor">
    <cofactor evidence="1">
        <name>FAD</name>
        <dbReference type="ChEBI" id="CHEBI:57692"/>
    </cofactor>
</comment>
<dbReference type="EC" id="1.14.13.148" evidence="14"/>
<evidence type="ECO:0000256" key="21">
    <source>
        <dbReference type="ARBA" id="ARBA00048088"/>
    </source>
</evidence>
<dbReference type="OMA" id="DISHFTE"/>
<dbReference type="OrthoDB" id="66881at2759"/>
<dbReference type="STRING" id="407821.A0A087UYV8"/>
<dbReference type="AlphaFoldDB" id="A0A087UYV8"/>
<comment type="catalytic activity">
    <reaction evidence="20">
        <text>hypotaurine + NADPH + O2 + H(+) = taurine + NADP(+) + H2O</text>
        <dbReference type="Rhea" id="RHEA:69819"/>
        <dbReference type="ChEBI" id="CHEBI:15377"/>
        <dbReference type="ChEBI" id="CHEBI:15378"/>
        <dbReference type="ChEBI" id="CHEBI:15379"/>
        <dbReference type="ChEBI" id="CHEBI:57783"/>
        <dbReference type="ChEBI" id="CHEBI:57853"/>
        <dbReference type="ChEBI" id="CHEBI:58349"/>
        <dbReference type="ChEBI" id="CHEBI:507393"/>
        <dbReference type="EC" id="1.14.13.8"/>
    </reaction>
    <physiologicalReaction direction="left-to-right" evidence="20">
        <dbReference type="Rhea" id="RHEA:69820"/>
    </physiologicalReaction>
</comment>
<dbReference type="Proteomes" id="UP000054359">
    <property type="component" value="Unassembled WGS sequence"/>
</dbReference>
<accession>A0A087UYV8</accession>
<comment type="subcellular location">
    <subcellularLocation>
        <location evidence="2">Endoplasmic reticulum membrane</location>
        <topology evidence="2">Single-pass membrane protein</topology>
    </subcellularLocation>
</comment>
<evidence type="ECO:0000256" key="5">
    <source>
        <dbReference type="ARBA" id="ARBA00022692"/>
    </source>
</evidence>
<dbReference type="Pfam" id="PF00743">
    <property type="entry name" value="FMO-like"/>
    <property type="match status" value="1"/>
</dbReference>
<evidence type="ECO:0000256" key="7">
    <source>
        <dbReference type="ARBA" id="ARBA00022827"/>
    </source>
</evidence>
<proteinExistence type="inferred from homology"/>
<comment type="function">
    <text evidence="18">Broad spectrum monooxygenase that catalyzes the oxygenation of a wide variety of nitrogen- and sulfur-containing compounds including xenobiotics. Catalyzes the S-oxygenation of hypotaurine to produce taurine, an organic osmolyte involved in cell volume regulation as well as a variety of cytoprotective and developmental processes. In vitro, catalyzes the N-oxygenation of trimethylamine (TMA) to produce trimethylamine N-oxide (TMAO) and could therefore participate to the detoxification of this compound that is generated by the action of gut microbiota from dietary precursors such as choline, choline containing compounds, betaine or L-carnitine.</text>
</comment>
<evidence type="ECO:0000256" key="16">
    <source>
        <dbReference type="ARBA" id="ARBA00034554"/>
    </source>
</evidence>
<evidence type="ECO:0000256" key="4">
    <source>
        <dbReference type="ARBA" id="ARBA00022630"/>
    </source>
</evidence>
<evidence type="ECO:0000256" key="1">
    <source>
        <dbReference type="ARBA" id="ARBA00001974"/>
    </source>
</evidence>
<keyword evidence="25" id="KW-1185">Reference proteome</keyword>
<name>A0A087UYV8_STEMI</name>
<comment type="catalytic activity">
    <reaction evidence="22">
        <text>N,N-dimethylaniline + NADPH + O2 + H(+) = N,N-dimethylaniline N-oxide + NADP(+) + H2O</text>
        <dbReference type="Rhea" id="RHEA:24468"/>
        <dbReference type="ChEBI" id="CHEBI:15377"/>
        <dbReference type="ChEBI" id="CHEBI:15378"/>
        <dbReference type="ChEBI" id="CHEBI:15379"/>
        <dbReference type="ChEBI" id="CHEBI:16269"/>
        <dbReference type="ChEBI" id="CHEBI:17735"/>
        <dbReference type="ChEBI" id="CHEBI:57783"/>
        <dbReference type="ChEBI" id="CHEBI:58349"/>
        <dbReference type="EC" id="1.14.13.8"/>
    </reaction>
    <physiologicalReaction direction="left-to-right" evidence="22">
        <dbReference type="Rhea" id="RHEA:24469"/>
    </physiologicalReaction>
</comment>
<evidence type="ECO:0000313" key="25">
    <source>
        <dbReference type="Proteomes" id="UP000054359"/>
    </source>
</evidence>
<protein>
    <recommendedName>
        <fullName evidence="15">Flavin-containing monooxygenase 1</fullName>
        <ecNumber evidence="14">1.14.13.148</ecNumber>
    </recommendedName>
    <alternativeName>
        <fullName evidence="17">Dimethylaniline monooxygenase [N-oxide-forming] 1</fullName>
    </alternativeName>
    <alternativeName>
        <fullName evidence="13">Dimethylaniline oxidase 1</fullName>
    </alternativeName>
    <alternativeName>
        <fullName evidence="16">Trimethylamine monooxygenase</fullName>
    </alternativeName>
</protein>
<evidence type="ECO:0000256" key="23">
    <source>
        <dbReference type="SAM" id="Phobius"/>
    </source>
</evidence>
<dbReference type="Gene3D" id="3.50.50.60">
    <property type="entry name" value="FAD/NAD(P)-binding domain"/>
    <property type="match status" value="2"/>
</dbReference>
<dbReference type="InterPro" id="IPR000960">
    <property type="entry name" value="Flavin_mOase"/>
</dbReference>
<dbReference type="PIRSF" id="PIRSF000332">
    <property type="entry name" value="FMO"/>
    <property type="match status" value="1"/>
</dbReference>
<keyword evidence="8" id="KW-0521">NADP</keyword>
<keyword evidence="6" id="KW-0256">Endoplasmic reticulum</keyword>
<keyword evidence="10" id="KW-0560">Oxidoreductase</keyword>
<evidence type="ECO:0000256" key="13">
    <source>
        <dbReference type="ARBA" id="ARBA00029725"/>
    </source>
</evidence>
<dbReference type="InterPro" id="IPR036188">
    <property type="entry name" value="FAD/NAD-bd_sf"/>
</dbReference>
<organism evidence="24 25">
    <name type="scientific">Stegodyphus mimosarum</name>
    <name type="common">African social velvet spider</name>
    <dbReference type="NCBI Taxonomy" id="407821"/>
    <lineage>
        <taxon>Eukaryota</taxon>
        <taxon>Metazoa</taxon>
        <taxon>Ecdysozoa</taxon>
        <taxon>Arthropoda</taxon>
        <taxon>Chelicerata</taxon>
        <taxon>Arachnida</taxon>
        <taxon>Araneae</taxon>
        <taxon>Araneomorphae</taxon>
        <taxon>Entelegynae</taxon>
        <taxon>Eresoidea</taxon>
        <taxon>Eresidae</taxon>
        <taxon>Stegodyphus</taxon>
    </lineage>
</organism>
<dbReference type="GO" id="GO:0050660">
    <property type="term" value="F:flavin adenine dinucleotide binding"/>
    <property type="evidence" value="ECO:0007669"/>
    <property type="project" value="InterPro"/>
</dbReference>
<dbReference type="FunFam" id="3.50.50.60:FF:000159">
    <property type="entry name" value="Dimethylaniline monooxygenase [N-oxide-forming]"/>
    <property type="match status" value="1"/>
</dbReference>
<dbReference type="GO" id="GO:0034899">
    <property type="term" value="F:trimethylamine monooxygenase activity"/>
    <property type="evidence" value="ECO:0007669"/>
    <property type="project" value="UniProtKB-EC"/>
</dbReference>
<keyword evidence="9 23" id="KW-1133">Transmembrane helix</keyword>
<sequence>MQRLIHHKRKRNIFKQPIKRYITMESKKRIAIIGAGYCGMTSIAILKEEGLEPVCFERTSKPGGTWCYREETIDGVASVMSTTIINHSKEMGAYSNFPPRKEFNNYMKHSELYEYFTEYWTKNDCYRHVHFNMEAVSVKRAKDYDETGRWEVTVRDIVTGEETRDIYDGVMVCVGHFNRPTIPQFPGLEIFKGNIVHTHSLKDVSVFKDQKVVVVGFGASALDAAVELSSVAKQVYLSTKTGAHVMTRVSYQGYPLDYVLLRRYMVQFIDLLPTDLVSWYVETFYLNPKFNPSLYKVTPKYHLLSKDPVINDYLFSKLLSGSIVQKNNIERFVENGVIFEGEDKKTEVDTVIMATGYTWKFPFLEDNIIIQTDGRINLYKLMYPPHLKHPTLAIIGFLLVFGPGFPLGEMQCRWAAHMFARKGKLPSEEIMFEDIRRRHKLNEQRYAPGDRMTLRVDYTQYLDEIASQFSVKPNLFKIFFTDFPLFCKLVFGPSVPYQYRLEGPHKWDGAREAIMKCEERILAPLHGSS</sequence>
<reference evidence="24 25" key="1">
    <citation type="submission" date="2013-11" db="EMBL/GenBank/DDBJ databases">
        <title>Genome sequencing of Stegodyphus mimosarum.</title>
        <authorList>
            <person name="Bechsgaard J."/>
        </authorList>
    </citation>
    <scope>NUCLEOTIDE SEQUENCE [LARGE SCALE GENOMIC DNA]</scope>
</reference>
<dbReference type="PRINTS" id="PR00370">
    <property type="entry name" value="FMOXYGENASE"/>
</dbReference>
<evidence type="ECO:0000256" key="12">
    <source>
        <dbReference type="ARBA" id="ARBA00023136"/>
    </source>
</evidence>
<evidence type="ECO:0000256" key="11">
    <source>
        <dbReference type="ARBA" id="ARBA00023033"/>
    </source>
</evidence>
<dbReference type="GO" id="GO:0004499">
    <property type="term" value="F:N,N-dimethylaniline monooxygenase activity"/>
    <property type="evidence" value="ECO:0007669"/>
    <property type="project" value="InterPro"/>
</dbReference>
<comment type="catalytic activity">
    <reaction evidence="19">
        <text>hypotaurine + NADH + O2 + H(+) = taurine + NAD(+) + H2O</text>
        <dbReference type="Rhea" id="RHEA:74111"/>
        <dbReference type="ChEBI" id="CHEBI:15377"/>
        <dbReference type="ChEBI" id="CHEBI:15378"/>
        <dbReference type="ChEBI" id="CHEBI:15379"/>
        <dbReference type="ChEBI" id="CHEBI:57540"/>
        <dbReference type="ChEBI" id="CHEBI:57853"/>
        <dbReference type="ChEBI" id="CHEBI:57945"/>
        <dbReference type="ChEBI" id="CHEBI:507393"/>
        <dbReference type="EC" id="1.14.13.8"/>
    </reaction>
    <physiologicalReaction direction="left-to-right" evidence="19">
        <dbReference type="Rhea" id="RHEA:74112"/>
    </physiologicalReaction>
</comment>
<evidence type="ECO:0000256" key="20">
    <source>
        <dbReference type="ARBA" id="ARBA00048041"/>
    </source>
</evidence>
<comment type="similarity">
    <text evidence="3">Belongs to the FMO family.</text>
</comment>
<keyword evidence="7" id="KW-0274">FAD</keyword>
<dbReference type="EMBL" id="KK122340">
    <property type="protein sequence ID" value="KFM82547.1"/>
    <property type="molecule type" value="Genomic_DNA"/>
</dbReference>
<evidence type="ECO:0000256" key="3">
    <source>
        <dbReference type="ARBA" id="ARBA00009183"/>
    </source>
</evidence>
<dbReference type="GO" id="GO:0005789">
    <property type="term" value="C:endoplasmic reticulum membrane"/>
    <property type="evidence" value="ECO:0007669"/>
    <property type="project" value="UniProtKB-SubCell"/>
</dbReference>
<evidence type="ECO:0000256" key="18">
    <source>
        <dbReference type="ARBA" id="ARBA00045957"/>
    </source>
</evidence>